<reference evidence="5" key="2">
    <citation type="submission" date="2016-04" db="EMBL/GenBank/DDBJ databases">
        <title>Complete Genome and Plasmid Sequences for Rhodococcus fascians D188 and Draft Sequences for Rhodococcus spp. Isolates PBTS 1 and PBTS 2.</title>
        <authorList>
            <person name="Stamer R."/>
            <person name="Vereecke D."/>
            <person name="Zhang Y."/>
            <person name="Schilkey F."/>
            <person name="Devitt N."/>
            <person name="Randall J."/>
        </authorList>
    </citation>
    <scope>NUCLEOTIDE SEQUENCE [LARGE SCALE GENOMIC DNA]</scope>
    <source>
        <strain evidence="5">PBTS2</strain>
    </source>
</reference>
<dbReference type="SUPFAM" id="SSF56601">
    <property type="entry name" value="beta-lactamase/transpeptidase-like"/>
    <property type="match status" value="1"/>
</dbReference>
<keyword evidence="2" id="KW-0732">Signal</keyword>
<dbReference type="AlphaFoldDB" id="A0A143QQ52"/>
<proteinExistence type="predicted"/>
<keyword evidence="4" id="KW-0449">Lipoprotein</keyword>
<gene>
    <name evidence="4" type="primary">lppW</name>
    <name evidence="4" type="ORF">A3Q41_03592</name>
</gene>
<feature type="domain" description="Beta-lactamase class A catalytic" evidence="3">
    <location>
        <begin position="127"/>
        <end position="267"/>
    </location>
</feature>
<evidence type="ECO:0000313" key="5">
    <source>
        <dbReference type="Proteomes" id="UP000076038"/>
    </source>
</evidence>
<dbReference type="OrthoDB" id="4981298at2"/>
<keyword evidence="5" id="KW-1185">Reference proteome</keyword>
<dbReference type="PATRIC" id="fig|1653479.3.peg.3641"/>
<dbReference type="GO" id="GO:0046677">
    <property type="term" value="P:response to antibiotic"/>
    <property type="evidence" value="ECO:0007669"/>
    <property type="project" value="InterPro"/>
</dbReference>
<evidence type="ECO:0000313" key="4">
    <source>
        <dbReference type="EMBL" id="AMY24878.1"/>
    </source>
</evidence>
<dbReference type="Gene3D" id="3.40.710.10">
    <property type="entry name" value="DD-peptidase/beta-lactamase superfamily"/>
    <property type="match status" value="1"/>
</dbReference>
<dbReference type="InterPro" id="IPR012338">
    <property type="entry name" value="Beta-lactam/transpept-like"/>
</dbReference>
<dbReference type="InterPro" id="IPR000871">
    <property type="entry name" value="Beta-lactam_class-A"/>
</dbReference>
<sequence>MVRGARLLTATCAALLVLSACSVPPDDQAGDPDGRDSAETSASPFPDIQKVDGVALEARIPMAVESARARGADVNFALLDRETGSYYSSDADEPIETASVSKLFIADEVMFEAQSQNRPVSADELATMTSMLEFSDDNAAYTLWYRYGSSEIVRAVAARYALRNTDAPGDDQWYNTETTPSDLVGYYAGLLNGSGGLTTASTDIIIGMLRRSAPVAADGYKQHFGIVDGLPGETVHAVKQGWMCCVSDRWVHLSTGTIGADNRYVLALSSREDIFYADDMESYPDTAVVDVSDDASALHARDTLTGFVSMLFPDGRIS</sequence>
<dbReference type="GO" id="GO:0030655">
    <property type="term" value="P:beta-lactam antibiotic catabolic process"/>
    <property type="evidence" value="ECO:0007669"/>
    <property type="project" value="InterPro"/>
</dbReference>
<dbReference type="GO" id="GO:0008800">
    <property type="term" value="F:beta-lactamase activity"/>
    <property type="evidence" value="ECO:0007669"/>
    <property type="project" value="InterPro"/>
</dbReference>
<evidence type="ECO:0000259" key="3">
    <source>
        <dbReference type="Pfam" id="PF13354"/>
    </source>
</evidence>
<dbReference type="Pfam" id="PF13354">
    <property type="entry name" value="Beta-lactamase2"/>
    <property type="match status" value="1"/>
</dbReference>
<evidence type="ECO:0000256" key="2">
    <source>
        <dbReference type="SAM" id="SignalP"/>
    </source>
</evidence>
<dbReference type="RefSeq" id="WP_048318283.1">
    <property type="nucleotide sequence ID" value="NZ_CP015220.1"/>
</dbReference>
<feature type="chain" id="PRO_5007512681" evidence="2">
    <location>
        <begin position="30"/>
        <end position="318"/>
    </location>
</feature>
<accession>A0A143QQ52</accession>
<feature type="region of interest" description="Disordered" evidence="1">
    <location>
        <begin position="25"/>
        <end position="46"/>
    </location>
</feature>
<dbReference type="Proteomes" id="UP000076038">
    <property type="component" value="Chromosome"/>
</dbReference>
<organism evidence="4 5">
    <name type="scientific">Rhodococcoides fascians</name>
    <name type="common">Rhodococcus fascians</name>
    <dbReference type="NCBI Taxonomy" id="1828"/>
    <lineage>
        <taxon>Bacteria</taxon>
        <taxon>Bacillati</taxon>
        <taxon>Actinomycetota</taxon>
        <taxon>Actinomycetes</taxon>
        <taxon>Mycobacteriales</taxon>
        <taxon>Nocardiaceae</taxon>
        <taxon>Rhodococcoides</taxon>
    </lineage>
</organism>
<dbReference type="EMBL" id="CP015220">
    <property type="protein sequence ID" value="AMY24878.1"/>
    <property type="molecule type" value="Genomic_DNA"/>
</dbReference>
<reference evidence="4 5" key="1">
    <citation type="journal article" date="2016" name="Genome Announc.">
        <title>Complete Genome and Plasmid Sequences for Rhodococcus fascians D188 and Draft Sequences for Rhodococcus Isolates PBTS 1 and PBTS 2.</title>
        <authorList>
            <person name="Stamler R.A."/>
            <person name="Vereecke D."/>
            <person name="Zhang Y."/>
            <person name="Schilkey F."/>
            <person name="Devitt N."/>
            <person name="Randall J.J."/>
        </authorList>
    </citation>
    <scope>NUCLEOTIDE SEQUENCE [LARGE SCALE GENOMIC DNA]</scope>
    <source>
        <strain evidence="4 5">PBTS2</strain>
    </source>
</reference>
<protein>
    <submittedName>
        <fullName evidence="4">Putative lipoprotein LppW</fullName>
    </submittedName>
</protein>
<feature type="signal peptide" evidence="2">
    <location>
        <begin position="1"/>
        <end position="29"/>
    </location>
</feature>
<name>A0A143QQ52_RHOFA</name>
<dbReference type="KEGG" id="rhs:A3Q41_03592"/>
<evidence type="ECO:0000256" key="1">
    <source>
        <dbReference type="SAM" id="MobiDB-lite"/>
    </source>
</evidence>
<dbReference type="InterPro" id="IPR045155">
    <property type="entry name" value="Beta-lactam_cat"/>
</dbReference>
<dbReference type="PROSITE" id="PS51257">
    <property type="entry name" value="PROKAR_LIPOPROTEIN"/>
    <property type="match status" value="1"/>
</dbReference>
<dbReference type="PANTHER" id="PTHR35333">
    <property type="entry name" value="BETA-LACTAMASE"/>
    <property type="match status" value="1"/>
</dbReference>
<dbReference type="PANTHER" id="PTHR35333:SF3">
    <property type="entry name" value="BETA-LACTAMASE-TYPE TRANSPEPTIDASE FOLD CONTAINING PROTEIN"/>
    <property type="match status" value="1"/>
</dbReference>